<dbReference type="InterPro" id="IPR002048">
    <property type="entry name" value="EF_hand_dom"/>
</dbReference>
<dbReference type="GeneID" id="24136153"/>
<evidence type="ECO:0000313" key="2">
    <source>
        <dbReference type="EMBL" id="KDO20405.1"/>
    </source>
</evidence>
<dbReference type="AlphaFoldDB" id="A0A067BU86"/>
<dbReference type="EMBL" id="KK583313">
    <property type="protein sequence ID" value="KDO20405.1"/>
    <property type="molecule type" value="Genomic_DNA"/>
</dbReference>
<reference evidence="2 3" key="1">
    <citation type="journal article" date="2013" name="PLoS Genet.">
        <title>Distinctive expansion of potential virulence genes in the genome of the oomycete fish pathogen Saprolegnia parasitica.</title>
        <authorList>
            <person name="Jiang R.H."/>
            <person name="de Bruijn I."/>
            <person name="Haas B.J."/>
            <person name="Belmonte R."/>
            <person name="Lobach L."/>
            <person name="Christie J."/>
            <person name="van den Ackerveken G."/>
            <person name="Bottin A."/>
            <person name="Bulone V."/>
            <person name="Diaz-Moreno S.M."/>
            <person name="Dumas B."/>
            <person name="Fan L."/>
            <person name="Gaulin E."/>
            <person name="Govers F."/>
            <person name="Grenville-Briggs L.J."/>
            <person name="Horner N.R."/>
            <person name="Levin J.Z."/>
            <person name="Mammella M."/>
            <person name="Meijer H.J."/>
            <person name="Morris P."/>
            <person name="Nusbaum C."/>
            <person name="Oome S."/>
            <person name="Phillips A.J."/>
            <person name="van Rooyen D."/>
            <person name="Rzeszutek E."/>
            <person name="Saraiva M."/>
            <person name="Secombes C.J."/>
            <person name="Seidl M.F."/>
            <person name="Snel B."/>
            <person name="Stassen J.H."/>
            <person name="Sykes S."/>
            <person name="Tripathy S."/>
            <person name="van den Berg H."/>
            <person name="Vega-Arreguin J.C."/>
            <person name="Wawra S."/>
            <person name="Young S.K."/>
            <person name="Zeng Q."/>
            <person name="Dieguez-Uribeondo J."/>
            <person name="Russ C."/>
            <person name="Tyler B.M."/>
            <person name="van West P."/>
        </authorList>
    </citation>
    <scope>NUCLEOTIDE SEQUENCE [LARGE SCALE GENOMIC DNA]</scope>
    <source>
        <strain evidence="2 3">CBS 223.65</strain>
    </source>
</reference>
<protein>
    <recommendedName>
        <fullName evidence="1">EF-hand domain-containing protein</fullName>
    </recommendedName>
</protein>
<dbReference type="VEuPathDB" id="FungiDB:SPRG_14344"/>
<dbReference type="SUPFAM" id="SSF47473">
    <property type="entry name" value="EF-hand"/>
    <property type="match status" value="1"/>
</dbReference>
<dbReference type="InterPro" id="IPR011992">
    <property type="entry name" value="EF-hand-dom_pair"/>
</dbReference>
<dbReference type="GO" id="GO:0005509">
    <property type="term" value="F:calcium ion binding"/>
    <property type="evidence" value="ECO:0007669"/>
    <property type="project" value="InterPro"/>
</dbReference>
<gene>
    <name evidence="2" type="ORF">SPRG_14344</name>
</gene>
<dbReference type="Gene3D" id="1.10.238.10">
    <property type="entry name" value="EF-hand"/>
    <property type="match status" value="1"/>
</dbReference>
<name>A0A067BU86_SAPPC</name>
<evidence type="ECO:0000259" key="1">
    <source>
        <dbReference type="Pfam" id="PF13833"/>
    </source>
</evidence>
<proteinExistence type="predicted"/>
<organism evidence="2 3">
    <name type="scientific">Saprolegnia parasitica (strain CBS 223.65)</name>
    <dbReference type="NCBI Taxonomy" id="695850"/>
    <lineage>
        <taxon>Eukaryota</taxon>
        <taxon>Sar</taxon>
        <taxon>Stramenopiles</taxon>
        <taxon>Oomycota</taxon>
        <taxon>Saprolegniomycetes</taxon>
        <taxon>Saprolegniales</taxon>
        <taxon>Saprolegniaceae</taxon>
        <taxon>Saprolegnia</taxon>
    </lineage>
</organism>
<feature type="domain" description="EF-hand" evidence="1">
    <location>
        <begin position="104"/>
        <end position="155"/>
    </location>
</feature>
<dbReference type="RefSeq" id="XP_012208862.1">
    <property type="nucleotide sequence ID" value="XM_012353472.1"/>
</dbReference>
<dbReference type="Proteomes" id="UP000030745">
    <property type="component" value="Unassembled WGS sequence"/>
</dbReference>
<accession>A0A067BU86</accession>
<dbReference type="Pfam" id="PF13833">
    <property type="entry name" value="EF-hand_8"/>
    <property type="match status" value="1"/>
</dbReference>
<evidence type="ECO:0000313" key="3">
    <source>
        <dbReference type="Proteomes" id="UP000030745"/>
    </source>
</evidence>
<dbReference type="OrthoDB" id="26525at2759"/>
<dbReference type="KEGG" id="spar:SPRG_14344"/>
<keyword evidence="3" id="KW-1185">Reference proteome</keyword>
<sequence length="236" mass="26312">MADDGDAKGMIAQEERELRRVFDHLAGFRQKKKLGQSIATLRDRKAQLEFANSNFSSNSAPIFDAAGKKMTQPEIVAELRSVEADVDAHTTELAALSSAAAATSRVIKSEDLYDAIKALGKVCAKKEISDMIWEADENLDGAVDWEELRGMFNRNLLDKTELEPVNLFNVVQFMTYDKKMCGTITADDTMAILFARYGQAQLETKMKTLFGDSDELSFVNYLDRVGKQRKPKKAPA</sequence>
<dbReference type="OMA" id="EISDMIW"/>